<accession>A0ABU1YJB3</accession>
<gene>
    <name evidence="2" type="ORF">J2X20_000954</name>
</gene>
<keyword evidence="1" id="KW-0732">Signal</keyword>
<feature type="chain" id="PRO_5045999850" description="Lipoprotein" evidence="1">
    <location>
        <begin position="23"/>
        <end position="249"/>
    </location>
</feature>
<feature type="signal peptide" evidence="1">
    <location>
        <begin position="1"/>
        <end position="22"/>
    </location>
</feature>
<sequence>MSRPVTWPLPLLLLTLAATCGATPPLPSPGNYRIDGEAHMRSGSGPTLAERIERWDGSNGNRVVTTVAGGRSQQQTYAGTEPVTWCVLGVSVPANQLPDRCKTRWWPAQGGSELQAECQAGRLQEHWKQIDAKTWERQMTFTPGPGGGNDPAAALAMVEKGLSPAEAAKARAAIAALPSAQQRAAAMAPVYEKIEATIRNGTPEQAAEARQQLAALQAAQGGGGGVVWTTTLTERWTRIAEACAPPRKP</sequence>
<dbReference type="EMBL" id="JAVDXU010000001">
    <property type="protein sequence ID" value="MDR7268325.1"/>
    <property type="molecule type" value="Genomic_DNA"/>
</dbReference>
<organism evidence="2 3">
    <name type="scientific">Roseateles saccharophilus</name>
    <name type="common">Pseudomonas saccharophila</name>
    <dbReference type="NCBI Taxonomy" id="304"/>
    <lineage>
        <taxon>Bacteria</taxon>
        <taxon>Pseudomonadati</taxon>
        <taxon>Pseudomonadota</taxon>
        <taxon>Betaproteobacteria</taxon>
        <taxon>Burkholderiales</taxon>
        <taxon>Sphaerotilaceae</taxon>
        <taxon>Roseateles</taxon>
    </lineage>
</organism>
<evidence type="ECO:0000256" key="1">
    <source>
        <dbReference type="SAM" id="SignalP"/>
    </source>
</evidence>
<dbReference type="RefSeq" id="WP_310261606.1">
    <property type="nucleotide sequence ID" value="NZ_JAVDXU010000001.1"/>
</dbReference>
<comment type="caution">
    <text evidence="2">The sequence shown here is derived from an EMBL/GenBank/DDBJ whole genome shotgun (WGS) entry which is preliminary data.</text>
</comment>
<keyword evidence="3" id="KW-1185">Reference proteome</keyword>
<reference evidence="2 3" key="1">
    <citation type="submission" date="2023-07" db="EMBL/GenBank/DDBJ databases">
        <title>Sorghum-associated microbial communities from plants grown in Nebraska, USA.</title>
        <authorList>
            <person name="Schachtman D."/>
        </authorList>
    </citation>
    <scope>NUCLEOTIDE SEQUENCE [LARGE SCALE GENOMIC DNA]</scope>
    <source>
        <strain evidence="2 3">BE314</strain>
    </source>
</reference>
<protein>
    <recommendedName>
        <fullName evidence="4">Lipoprotein</fullName>
    </recommendedName>
</protein>
<dbReference type="Proteomes" id="UP001180453">
    <property type="component" value="Unassembled WGS sequence"/>
</dbReference>
<evidence type="ECO:0000313" key="3">
    <source>
        <dbReference type="Proteomes" id="UP001180453"/>
    </source>
</evidence>
<evidence type="ECO:0008006" key="4">
    <source>
        <dbReference type="Google" id="ProtNLM"/>
    </source>
</evidence>
<evidence type="ECO:0000313" key="2">
    <source>
        <dbReference type="EMBL" id="MDR7268325.1"/>
    </source>
</evidence>
<proteinExistence type="predicted"/>
<name>A0ABU1YJB3_ROSSA</name>